<feature type="signal peptide" evidence="1">
    <location>
        <begin position="1"/>
        <end position="21"/>
    </location>
</feature>
<evidence type="ECO:0000313" key="5">
    <source>
        <dbReference type="EMBL" id="PXY46418.1"/>
    </source>
</evidence>
<dbReference type="OrthoDB" id="9802600at2"/>
<evidence type="ECO:0000313" key="6">
    <source>
        <dbReference type="Proteomes" id="UP000247681"/>
    </source>
</evidence>
<evidence type="ECO:0000259" key="4">
    <source>
        <dbReference type="Pfam" id="PF22124"/>
    </source>
</evidence>
<dbReference type="InterPro" id="IPR027414">
    <property type="entry name" value="GH95_N_dom"/>
</dbReference>
<protein>
    <submittedName>
        <fullName evidence="5">Uncharacterized protein</fullName>
    </submittedName>
</protein>
<accession>A0A2V4C510</accession>
<keyword evidence="1" id="KW-0732">Signal</keyword>
<dbReference type="Proteomes" id="UP000247681">
    <property type="component" value="Unassembled WGS sequence"/>
</dbReference>
<dbReference type="InterPro" id="IPR012341">
    <property type="entry name" value="6hp_glycosidase-like_sf"/>
</dbReference>
<feature type="chain" id="PRO_5016006227" evidence="1">
    <location>
        <begin position="22"/>
        <end position="843"/>
    </location>
</feature>
<sequence length="843" mass="94353">MKNLLFTVLCFVIFWNSSAQKKAMLWYNKPAAAWTDALPLGNGRLGAMVYGIPQCDTIQINEDTFWSGSPYQNNNANAKKNLKTIQKYLEDGNYIEAQKLSLDAIIADRKTTSHGQVYQSVGNLILRMPGHEKHTNFYRDLDLNTAVATTSYKVHGVSFKREIFTSFPDQLIIIRLTSDKKGAINFNTSFAGPLKTQMVTVASKVPPNQNKLLVVTGKCTKEKEENIPNLLNFNAQIKVETKGGIQKGSGNSIVVTNANEAIIYVSVATNFKNYKDISGNAEKKAQEYLSKFSKGYEKAKLDHIAVYQKQFGRVKLDLGQSQQIAKPTDQRISEFANADDHDLVASYFQFGRYLLISSSQQGSQPANLQGIWNPNSGQYPAWDSKYTTNINVEMNYWPAEVTNLSECHDPFIQLIKDVSVTGKQTASEMYGSRGWTLHHNTDLWRMTGAVDKTAGIWPTCNAWFSAHLWEKFLFSGDTNYLKEVYPILKSACEFYQDFLIKDKKAGYLVASPSISPEHSPGLHFYDVVKPDGTVSKERCNVFAGVTMDNQMIFDLLSNTIDASEILAIDAEFAKQLKDIRSQLPPMQVGKYSQLQEWMEDWDRKNDAHRHLSHLWGVFPGREISPFKTPELFEASRNTLAGKGDASRGWSMGWKVCLWARYLDGNHAYQLIKNQLNLKPANATIKDPDGGTYTNMFDAHPPFQIDGNFGCTAGIAEMLLQSHDGAVALLPALPDAWSNGSVSGLRARGGFEIENMEWKNSKIKTVTIRSDLSGNLRLRSYSKLQGNGLLEAKGENTNVLFKSQPVANPLISPEAVLNGIHLPKVFEYDVATEKGKRYTFNIAN</sequence>
<dbReference type="GO" id="GO:0004560">
    <property type="term" value="F:alpha-L-fucosidase activity"/>
    <property type="evidence" value="ECO:0007669"/>
    <property type="project" value="InterPro"/>
</dbReference>
<comment type="caution">
    <text evidence="5">The sequence shown here is derived from an EMBL/GenBank/DDBJ whole genome shotgun (WGS) entry which is preliminary data.</text>
</comment>
<dbReference type="PANTHER" id="PTHR31084">
    <property type="entry name" value="ALPHA-L-FUCOSIDASE 2"/>
    <property type="match status" value="1"/>
</dbReference>
<feature type="domain" description="Glycosyl hydrolase family 95 N-terminal" evidence="2">
    <location>
        <begin position="25"/>
        <end position="274"/>
    </location>
</feature>
<proteinExistence type="predicted"/>
<dbReference type="Pfam" id="PF22124">
    <property type="entry name" value="Glyco_hydro_95_cat"/>
    <property type="match status" value="1"/>
</dbReference>
<dbReference type="Gene3D" id="1.50.10.10">
    <property type="match status" value="1"/>
</dbReference>
<dbReference type="InterPro" id="IPR049053">
    <property type="entry name" value="AFCA-like_C"/>
</dbReference>
<name>A0A2V4C510_9FLAO</name>
<reference evidence="5 6" key="1">
    <citation type="submission" date="2018-05" db="EMBL/GenBank/DDBJ databases">
        <title>Flavobacterium sp. strain IMCC34758, incomplete genome.</title>
        <authorList>
            <person name="Joung Y."/>
        </authorList>
    </citation>
    <scope>NUCLEOTIDE SEQUENCE [LARGE SCALE GENOMIC DNA]</scope>
    <source>
        <strain evidence="5 6">IMCC34758</strain>
    </source>
</reference>
<keyword evidence="6" id="KW-1185">Reference proteome</keyword>
<dbReference type="AlphaFoldDB" id="A0A2V4C510"/>
<dbReference type="EMBL" id="QJHL01000001">
    <property type="protein sequence ID" value="PXY46418.1"/>
    <property type="molecule type" value="Genomic_DNA"/>
</dbReference>
<dbReference type="Pfam" id="PF21307">
    <property type="entry name" value="Glyco_hydro_95_C"/>
    <property type="match status" value="1"/>
</dbReference>
<dbReference type="InterPro" id="IPR054363">
    <property type="entry name" value="GH95_cat"/>
</dbReference>
<organism evidence="5 6">
    <name type="scientific">Flavobacterium hydrophilum</name>
    <dbReference type="NCBI Taxonomy" id="2211445"/>
    <lineage>
        <taxon>Bacteria</taxon>
        <taxon>Pseudomonadati</taxon>
        <taxon>Bacteroidota</taxon>
        <taxon>Flavobacteriia</taxon>
        <taxon>Flavobacteriales</taxon>
        <taxon>Flavobacteriaceae</taxon>
        <taxon>Flavobacterium</taxon>
    </lineage>
</organism>
<dbReference type="PIRSF" id="PIRSF007663">
    <property type="entry name" value="UCP007663"/>
    <property type="match status" value="1"/>
</dbReference>
<dbReference type="InterPro" id="IPR008928">
    <property type="entry name" value="6-hairpin_glycosidase_sf"/>
</dbReference>
<feature type="domain" description="Glycosyl hydrolase family 95 catalytic" evidence="4">
    <location>
        <begin position="296"/>
        <end position="718"/>
    </location>
</feature>
<evidence type="ECO:0000259" key="3">
    <source>
        <dbReference type="Pfam" id="PF21307"/>
    </source>
</evidence>
<dbReference type="RefSeq" id="WP_110345426.1">
    <property type="nucleotide sequence ID" value="NZ_QJHL01000001.1"/>
</dbReference>
<dbReference type="PANTHER" id="PTHR31084:SF0">
    <property type="entry name" value="ALPHA-L-FUCOSIDASE 2"/>
    <property type="match status" value="1"/>
</dbReference>
<dbReference type="GO" id="GO:0005975">
    <property type="term" value="P:carbohydrate metabolic process"/>
    <property type="evidence" value="ECO:0007669"/>
    <property type="project" value="InterPro"/>
</dbReference>
<feature type="domain" description="Alpha fucosidase A-like C-terminal" evidence="3">
    <location>
        <begin position="720"/>
        <end position="784"/>
    </location>
</feature>
<evidence type="ECO:0000259" key="2">
    <source>
        <dbReference type="Pfam" id="PF14498"/>
    </source>
</evidence>
<dbReference type="Pfam" id="PF14498">
    <property type="entry name" value="Glyco_hyd_65N_2"/>
    <property type="match status" value="1"/>
</dbReference>
<gene>
    <name evidence="5" type="ORF">DMB68_04360</name>
</gene>
<evidence type="ECO:0000256" key="1">
    <source>
        <dbReference type="SAM" id="SignalP"/>
    </source>
</evidence>
<dbReference type="SUPFAM" id="SSF48208">
    <property type="entry name" value="Six-hairpin glycosidases"/>
    <property type="match status" value="1"/>
</dbReference>
<dbReference type="InterPro" id="IPR016518">
    <property type="entry name" value="Alpha-L-fucosidase"/>
</dbReference>